<dbReference type="VEuPathDB" id="TriTrypDB:TM35_000921090"/>
<reference evidence="3 4" key="1">
    <citation type="submission" date="2017-03" db="EMBL/GenBank/DDBJ databases">
        <title>An alternative strategy for trypanosome survival in the mammalian bloodstream revealed through genome and transcriptome analysis of the ubiquitous bovine parasite Trypanosoma (Megatrypanum) theileri.</title>
        <authorList>
            <person name="Kelly S."/>
            <person name="Ivens A."/>
            <person name="Mott A."/>
            <person name="O'Neill E."/>
            <person name="Emms D."/>
            <person name="Macleod O."/>
            <person name="Voorheis P."/>
            <person name="Matthews J."/>
            <person name="Matthews K."/>
            <person name="Carrington M."/>
        </authorList>
    </citation>
    <scope>NUCLEOTIDE SEQUENCE [LARGE SCALE GENOMIC DNA]</scope>
    <source>
        <strain evidence="3">Edinburgh</strain>
    </source>
</reference>
<dbReference type="Proteomes" id="UP000192257">
    <property type="component" value="Unassembled WGS sequence"/>
</dbReference>
<proteinExistence type="predicted"/>
<dbReference type="RefSeq" id="XP_028877209.1">
    <property type="nucleotide sequence ID" value="XM_029031503.1"/>
</dbReference>
<feature type="signal peptide" evidence="2">
    <location>
        <begin position="1"/>
        <end position="24"/>
    </location>
</feature>
<feature type="region of interest" description="Disordered" evidence="1">
    <location>
        <begin position="35"/>
        <end position="274"/>
    </location>
</feature>
<feature type="compositionally biased region" description="Low complexity" evidence="1">
    <location>
        <begin position="255"/>
        <end position="274"/>
    </location>
</feature>
<evidence type="ECO:0000256" key="2">
    <source>
        <dbReference type="SAM" id="SignalP"/>
    </source>
</evidence>
<accession>A0A1X0NFA3</accession>
<evidence type="ECO:0000313" key="3">
    <source>
        <dbReference type="EMBL" id="ORC82365.1"/>
    </source>
</evidence>
<comment type="caution">
    <text evidence="3">The sequence shown here is derived from an EMBL/GenBank/DDBJ whole genome shotgun (WGS) entry which is preliminary data.</text>
</comment>
<feature type="compositionally biased region" description="Polar residues" evidence="1">
    <location>
        <begin position="156"/>
        <end position="171"/>
    </location>
</feature>
<sequence>MMQLRHVFLTIVVIMSTSFVCVLAQAAEPTLETTMKENVDDTTSCSPDKHPCATKKPASAQPKEPISSEPDQDSVLESLAEPGSRDGDSSGKGNAKTSQGPRGGKDTNTEGRVGVGGLAAEDGSLTRERGDGVDSEVQAKRNANNPQGQGAERQEPQTNIGSTRSTVTSSPLVDVNVKGTVQSIEKQDAGGNGVHSSSQSSGAANTDSTVSQNTHGGTTEQPQSSHNNQTSQGHIVEAENSNGVTKPAEDDSTNETDTITNNNEESTTTTTTTT</sequence>
<keyword evidence="2" id="KW-0732">Signal</keyword>
<dbReference type="EMBL" id="NBCO01000092">
    <property type="protein sequence ID" value="ORC82365.1"/>
    <property type="molecule type" value="Genomic_DNA"/>
</dbReference>
<evidence type="ECO:0000313" key="4">
    <source>
        <dbReference type="Proteomes" id="UP000192257"/>
    </source>
</evidence>
<keyword evidence="4" id="KW-1185">Reference proteome</keyword>
<gene>
    <name evidence="3" type="ORF">TM35_000921090</name>
</gene>
<evidence type="ECO:0000256" key="1">
    <source>
        <dbReference type="SAM" id="MobiDB-lite"/>
    </source>
</evidence>
<organism evidence="3 4">
    <name type="scientific">Trypanosoma theileri</name>
    <dbReference type="NCBI Taxonomy" id="67003"/>
    <lineage>
        <taxon>Eukaryota</taxon>
        <taxon>Discoba</taxon>
        <taxon>Euglenozoa</taxon>
        <taxon>Kinetoplastea</taxon>
        <taxon>Metakinetoplastina</taxon>
        <taxon>Trypanosomatida</taxon>
        <taxon>Trypanosomatidae</taxon>
        <taxon>Trypanosoma</taxon>
    </lineage>
</organism>
<feature type="chain" id="PRO_5012394099" description="Mucin-associated surface protein (MASP)" evidence="2">
    <location>
        <begin position="25"/>
        <end position="274"/>
    </location>
</feature>
<feature type="compositionally biased region" description="Polar residues" evidence="1">
    <location>
        <begin position="194"/>
        <end position="244"/>
    </location>
</feature>
<protein>
    <recommendedName>
        <fullName evidence="5">Mucin-associated surface protein (MASP)</fullName>
    </recommendedName>
</protein>
<dbReference type="GeneID" id="39991283"/>
<feature type="compositionally biased region" description="Polar residues" evidence="1">
    <location>
        <begin position="91"/>
        <end position="100"/>
    </location>
</feature>
<evidence type="ECO:0008006" key="5">
    <source>
        <dbReference type="Google" id="ProtNLM"/>
    </source>
</evidence>
<name>A0A1X0NFA3_9TRYP</name>
<dbReference type="AlphaFoldDB" id="A0A1X0NFA3"/>